<dbReference type="GO" id="GO:0004345">
    <property type="term" value="F:glucose-6-phosphate dehydrogenase activity"/>
    <property type="evidence" value="ECO:0007669"/>
    <property type="project" value="InterPro"/>
</dbReference>
<dbReference type="SUPFAM" id="SSF55347">
    <property type="entry name" value="Glyceraldehyde-3-phosphate dehydrogenase-like, C-terminal domain"/>
    <property type="match status" value="1"/>
</dbReference>
<dbReference type="Gene3D" id="3.40.50.720">
    <property type="entry name" value="NAD(P)-binding Rossmann-like Domain"/>
    <property type="match status" value="1"/>
</dbReference>
<feature type="non-terminal residue" evidence="2">
    <location>
        <position position="47"/>
    </location>
</feature>
<feature type="non-terminal residue" evidence="2">
    <location>
        <position position="1"/>
    </location>
</feature>
<evidence type="ECO:0000313" key="2">
    <source>
        <dbReference type="EMBL" id="PIW08758.1"/>
    </source>
</evidence>
<dbReference type="GO" id="GO:0006006">
    <property type="term" value="P:glucose metabolic process"/>
    <property type="evidence" value="ECO:0007669"/>
    <property type="project" value="InterPro"/>
</dbReference>
<protein>
    <recommendedName>
        <fullName evidence="1">Glucose-6-phosphate dehydrogenase C-terminal domain-containing protein</fullName>
    </recommendedName>
</protein>
<accession>A0A2M7FS19</accession>
<dbReference type="Gene3D" id="3.30.360.10">
    <property type="entry name" value="Dihydrodipicolinate Reductase, domain 2"/>
    <property type="match status" value="1"/>
</dbReference>
<dbReference type="Proteomes" id="UP000230556">
    <property type="component" value="Unassembled WGS sequence"/>
</dbReference>
<dbReference type="AlphaFoldDB" id="A0A2M7FS19"/>
<dbReference type="Pfam" id="PF02781">
    <property type="entry name" value="G6PD_C"/>
    <property type="match status" value="1"/>
</dbReference>
<evidence type="ECO:0000259" key="1">
    <source>
        <dbReference type="Pfam" id="PF02781"/>
    </source>
</evidence>
<feature type="domain" description="Glucose-6-phosphate dehydrogenase C-terminal" evidence="1">
    <location>
        <begin position="4"/>
        <end position="46"/>
    </location>
</feature>
<dbReference type="InterPro" id="IPR022675">
    <property type="entry name" value="G6P_DH_C"/>
</dbReference>
<evidence type="ECO:0000313" key="3">
    <source>
        <dbReference type="Proteomes" id="UP000230556"/>
    </source>
</evidence>
<gene>
    <name evidence="2" type="ORF">COW38_00035</name>
</gene>
<dbReference type="EMBL" id="PFFO01000002">
    <property type="protein sequence ID" value="PIW08758.1"/>
    <property type="molecule type" value="Genomic_DNA"/>
</dbReference>
<sequence length="47" mass="5315">SALDLTQSYMQYCYPHDVDLPDAYENLIIDALRGDQTFFNDADEVGA</sequence>
<reference evidence="3" key="1">
    <citation type="submission" date="2017-09" db="EMBL/GenBank/DDBJ databases">
        <title>Depth-based differentiation of microbial function through sediment-hosted aquifers and enrichment of novel symbionts in the deep terrestrial subsurface.</title>
        <authorList>
            <person name="Probst A.J."/>
            <person name="Ladd B."/>
            <person name="Jarett J.K."/>
            <person name="Geller-Mcgrath D.E."/>
            <person name="Sieber C.M.K."/>
            <person name="Emerson J.B."/>
            <person name="Anantharaman K."/>
            <person name="Thomas B.C."/>
            <person name="Malmstrom R."/>
            <person name="Stieglmeier M."/>
            <person name="Klingl A."/>
            <person name="Woyke T."/>
            <person name="Ryan C.M."/>
            <person name="Banfield J.F."/>
        </authorList>
    </citation>
    <scope>NUCLEOTIDE SEQUENCE [LARGE SCALE GENOMIC DNA]</scope>
</reference>
<proteinExistence type="predicted"/>
<dbReference type="GO" id="GO:0050661">
    <property type="term" value="F:NADP binding"/>
    <property type="evidence" value="ECO:0007669"/>
    <property type="project" value="InterPro"/>
</dbReference>
<name>A0A2M7FS19_9BACT</name>
<comment type="caution">
    <text evidence="2">The sequence shown here is derived from an EMBL/GenBank/DDBJ whole genome shotgun (WGS) entry which is preliminary data.</text>
</comment>
<organism evidence="2 3">
    <name type="scientific">Candidatus Collierbacteria bacterium CG17_big_fil_post_rev_8_21_14_2_50_45_7</name>
    <dbReference type="NCBI Taxonomy" id="1974536"/>
    <lineage>
        <taxon>Bacteria</taxon>
        <taxon>Candidatus Collieribacteriota</taxon>
    </lineage>
</organism>